<dbReference type="PANTHER" id="PTHR19865">
    <property type="entry name" value="U3 SMALL NUCLEOLAR RNA INTERACTING PROTEIN 2"/>
    <property type="match status" value="1"/>
</dbReference>
<dbReference type="OrthoDB" id="6252103at2759"/>
<dbReference type="RefSeq" id="XP_004030698.1">
    <property type="nucleotide sequence ID" value="XM_004030650.1"/>
</dbReference>
<evidence type="ECO:0000313" key="9">
    <source>
        <dbReference type="Proteomes" id="UP000008983"/>
    </source>
</evidence>
<evidence type="ECO:0000256" key="6">
    <source>
        <dbReference type="SAM" id="Coils"/>
    </source>
</evidence>
<dbReference type="InterPro" id="IPR020472">
    <property type="entry name" value="WD40_PAC1"/>
</dbReference>
<feature type="region of interest" description="Disordered" evidence="7">
    <location>
        <begin position="88"/>
        <end position="126"/>
    </location>
</feature>
<feature type="compositionally biased region" description="Low complexity" evidence="7">
    <location>
        <begin position="1"/>
        <end position="11"/>
    </location>
</feature>
<dbReference type="AlphaFoldDB" id="G0QZ79"/>
<keyword evidence="8" id="KW-0012">Acyltransferase</keyword>
<comment type="subcellular location">
    <subcellularLocation>
        <location evidence="1">Nucleus</location>
    </subcellularLocation>
</comment>
<dbReference type="SMART" id="SM00320">
    <property type="entry name" value="WD40"/>
    <property type="match status" value="6"/>
</dbReference>
<dbReference type="InterPro" id="IPR039241">
    <property type="entry name" value="Rrp9-like"/>
</dbReference>
<dbReference type="EC" id="2.3.1.48" evidence="8"/>
<feature type="repeat" description="WD" evidence="5">
    <location>
        <begin position="222"/>
        <end position="263"/>
    </location>
</feature>
<feature type="repeat" description="WD" evidence="5">
    <location>
        <begin position="264"/>
        <end position="305"/>
    </location>
</feature>
<evidence type="ECO:0000256" key="7">
    <source>
        <dbReference type="SAM" id="MobiDB-lite"/>
    </source>
</evidence>
<dbReference type="InterPro" id="IPR001680">
    <property type="entry name" value="WD40_rpt"/>
</dbReference>
<dbReference type="PANTHER" id="PTHR19865:SF0">
    <property type="entry name" value="U3 SMALL NUCLEOLAR RNA-INTERACTING PROTEIN 2"/>
    <property type="match status" value="1"/>
</dbReference>
<dbReference type="OMA" id="CSLRIWK"/>
<evidence type="ECO:0000313" key="8">
    <source>
        <dbReference type="EMBL" id="EGR29462.1"/>
    </source>
</evidence>
<dbReference type="GO" id="GO:0004381">
    <property type="term" value="F:fucosylgalactoside 3-alpha-galactosyltransferase activity"/>
    <property type="evidence" value="ECO:0007669"/>
    <property type="project" value="UniProtKB-EC"/>
</dbReference>
<keyword evidence="4" id="KW-0539">Nucleus</keyword>
<dbReference type="Pfam" id="PF00400">
    <property type="entry name" value="WD40"/>
    <property type="match status" value="5"/>
</dbReference>
<feature type="compositionally biased region" description="Acidic residues" evidence="7">
    <location>
        <begin position="25"/>
        <end position="35"/>
    </location>
</feature>
<dbReference type="CDD" id="cd00200">
    <property type="entry name" value="WD40"/>
    <property type="match status" value="1"/>
</dbReference>
<keyword evidence="2 5" id="KW-0853">WD repeat</keyword>
<keyword evidence="9" id="KW-1185">Reference proteome</keyword>
<organism evidence="8 9">
    <name type="scientific">Ichthyophthirius multifiliis</name>
    <name type="common">White spot disease agent</name>
    <name type="synonym">Ich</name>
    <dbReference type="NCBI Taxonomy" id="5932"/>
    <lineage>
        <taxon>Eukaryota</taxon>
        <taxon>Sar</taxon>
        <taxon>Alveolata</taxon>
        <taxon>Ciliophora</taxon>
        <taxon>Intramacronucleata</taxon>
        <taxon>Oligohymenophorea</taxon>
        <taxon>Hymenostomatida</taxon>
        <taxon>Ophryoglenina</taxon>
        <taxon>Ichthyophthirius</taxon>
    </lineage>
</organism>
<dbReference type="InterPro" id="IPR019775">
    <property type="entry name" value="WD40_repeat_CS"/>
</dbReference>
<feature type="non-terminal residue" evidence="8">
    <location>
        <position position="1"/>
    </location>
</feature>
<dbReference type="EC" id="2.4.1.37" evidence="8"/>
<feature type="region of interest" description="Disordered" evidence="7">
    <location>
        <begin position="1"/>
        <end position="47"/>
    </location>
</feature>
<dbReference type="GO" id="GO:0034511">
    <property type="term" value="F:U3 snoRNA binding"/>
    <property type="evidence" value="ECO:0007669"/>
    <property type="project" value="InterPro"/>
</dbReference>
<dbReference type="GeneID" id="14905565"/>
<dbReference type="InterPro" id="IPR036322">
    <property type="entry name" value="WD40_repeat_dom_sf"/>
</dbReference>
<dbReference type="PROSITE" id="PS50294">
    <property type="entry name" value="WD_REPEATS_REGION"/>
    <property type="match status" value="3"/>
</dbReference>
<dbReference type="Gene3D" id="2.130.10.10">
    <property type="entry name" value="YVTN repeat-like/Quinoprotein amine dehydrogenase"/>
    <property type="match status" value="1"/>
</dbReference>
<keyword evidence="3" id="KW-0677">Repeat</keyword>
<dbReference type="SUPFAM" id="SSF50978">
    <property type="entry name" value="WD40 repeat-like"/>
    <property type="match status" value="1"/>
</dbReference>
<dbReference type="eggNOG" id="KOG0299">
    <property type="taxonomic scope" value="Eukaryota"/>
</dbReference>
<proteinExistence type="predicted"/>
<dbReference type="Proteomes" id="UP000008983">
    <property type="component" value="Unassembled WGS sequence"/>
</dbReference>
<evidence type="ECO:0000256" key="4">
    <source>
        <dbReference type="ARBA" id="ARBA00023242"/>
    </source>
</evidence>
<name>G0QZ79_ICHMU</name>
<evidence type="ECO:0000256" key="1">
    <source>
        <dbReference type="ARBA" id="ARBA00004123"/>
    </source>
</evidence>
<dbReference type="PROSITE" id="PS00678">
    <property type="entry name" value="WD_REPEATS_1"/>
    <property type="match status" value="1"/>
</dbReference>
<dbReference type="STRING" id="857967.G0QZ79"/>
<dbReference type="InterPro" id="IPR015943">
    <property type="entry name" value="WD40/YVTN_repeat-like_dom_sf"/>
</dbReference>
<keyword evidence="8" id="KW-0808">Transferase</keyword>
<evidence type="ECO:0000256" key="3">
    <source>
        <dbReference type="ARBA" id="ARBA00022737"/>
    </source>
</evidence>
<dbReference type="PROSITE" id="PS50082">
    <property type="entry name" value="WD_REPEATS_2"/>
    <property type="match status" value="3"/>
</dbReference>
<feature type="repeat" description="WD" evidence="5">
    <location>
        <begin position="174"/>
        <end position="215"/>
    </location>
</feature>
<accession>G0QZ79</accession>
<dbReference type="EMBL" id="GL984141">
    <property type="protein sequence ID" value="EGR29462.1"/>
    <property type="molecule type" value="Genomic_DNA"/>
</dbReference>
<reference evidence="8 9" key="1">
    <citation type="submission" date="2011-07" db="EMBL/GenBank/DDBJ databases">
        <authorList>
            <person name="Coyne R."/>
            <person name="Brami D."/>
            <person name="Johnson J."/>
            <person name="Hostetler J."/>
            <person name="Hannick L."/>
            <person name="Clark T."/>
            <person name="Cassidy-Hanley D."/>
            <person name="Inman J."/>
        </authorList>
    </citation>
    <scope>NUCLEOTIDE SEQUENCE [LARGE SCALE GENOMIC DNA]</scope>
    <source>
        <strain evidence="8 9">G5</strain>
    </source>
</reference>
<feature type="coiled-coil region" evidence="6">
    <location>
        <begin position="52"/>
        <end position="84"/>
    </location>
</feature>
<evidence type="ECO:0000256" key="2">
    <source>
        <dbReference type="ARBA" id="ARBA00022574"/>
    </source>
</evidence>
<feature type="compositionally biased region" description="Acidic residues" evidence="7">
    <location>
        <begin position="102"/>
        <end position="112"/>
    </location>
</feature>
<dbReference type="InParanoid" id="G0QZ79"/>
<feature type="compositionally biased region" description="Polar residues" evidence="7">
    <location>
        <begin position="36"/>
        <end position="47"/>
    </location>
</feature>
<sequence length="482" mass="55785">NKKFKLTNGKQLNKKNKKQEKEDPNNEEIDSDEIDSQSVSDLNQKSIQEGTLKQKIKVIKTIKKKKDQEEEETAERKRLRLAQQILNKAKKQNQKKTGDFPDQTDDSFDDGEDKQSDNDSFVGVHKGDKTTTDAITKALQNEILKKRQLFYTHYIDQVYKNWQTNNQSYSFNTLKGHKRCITCIEFCPSGQYLYTASKDASIIKWDLKNNNEKIFLVREKTTESHKDEIYSISINHLSKYLISGSKDKTIKIWDLQKMSLLKTLTGHRQAVIGVKFGINSNIFCSVSADLQFKMWDASEKVFLDTFFGHKGDVNYIDAITAEHFISSGFDRQVIIWKTEQQSQLVYEGHDFSIDIVKAINQEYFITGSQDGNIGLWFIKKKKPVYILQNAHGGYWITSIGNIYNTDFFCSGSYNQQINVYKLSLQDKKFDKLYSIPCEGIINDIKISIDCNYLAYTQGDEHKLGRWIVSKKTKNLVKYVKLL</sequence>
<keyword evidence="6" id="KW-0175">Coiled coil</keyword>
<protein>
    <submittedName>
        <fullName evidence="8">U3 small nucleolar interacting protein 2, putative</fullName>
        <ecNumber evidence="8">2.3.1.48</ecNumber>
        <ecNumber evidence="8">2.4.1.37</ecNumber>
    </submittedName>
</protein>
<keyword evidence="8" id="KW-0328">Glycosyltransferase</keyword>
<gene>
    <name evidence="8" type="ORF">IMG5_155040</name>
</gene>
<dbReference type="PRINTS" id="PR00320">
    <property type="entry name" value="GPROTEINBRPT"/>
</dbReference>
<dbReference type="GO" id="GO:0032040">
    <property type="term" value="C:small-subunit processome"/>
    <property type="evidence" value="ECO:0007669"/>
    <property type="project" value="TreeGrafter"/>
</dbReference>
<dbReference type="GO" id="GO:0061733">
    <property type="term" value="F:protein-lysine-acetyltransferase activity"/>
    <property type="evidence" value="ECO:0007669"/>
    <property type="project" value="UniProtKB-EC"/>
</dbReference>
<evidence type="ECO:0000256" key="5">
    <source>
        <dbReference type="PROSITE-ProRule" id="PRU00221"/>
    </source>
</evidence>